<dbReference type="EMBL" id="AP018558">
    <property type="protein sequence ID" value="BBD76484.1"/>
    <property type="molecule type" value="Genomic_DNA"/>
</dbReference>
<organism evidence="1 2">
    <name type="scientific">Hydrogenophilus thermoluteolus</name>
    <name type="common">Pseudomonas hydrogenothermophila</name>
    <dbReference type="NCBI Taxonomy" id="297"/>
    <lineage>
        <taxon>Bacteria</taxon>
        <taxon>Pseudomonadati</taxon>
        <taxon>Pseudomonadota</taxon>
        <taxon>Hydrogenophilia</taxon>
        <taxon>Hydrogenophilales</taxon>
        <taxon>Hydrogenophilaceae</taxon>
        <taxon>Hydrogenophilus</taxon>
    </lineage>
</organism>
<dbReference type="InterPro" id="IPR005624">
    <property type="entry name" value="PduO/GlcC-like"/>
</dbReference>
<name>A0A2Z6DVL6_HYDTE</name>
<keyword evidence="2" id="KW-1185">Reference proteome</keyword>
<accession>A0A2Z6DVL6</accession>
<dbReference type="PANTHER" id="PTHR34309">
    <property type="entry name" value="SLR1406 PROTEIN"/>
    <property type="match status" value="1"/>
</dbReference>
<dbReference type="OrthoDB" id="5786851at2"/>
<dbReference type="Pfam" id="PF03928">
    <property type="entry name" value="HbpS-like"/>
    <property type="match status" value="1"/>
</dbReference>
<gene>
    <name evidence="1" type="ORF">HPTL_0214</name>
</gene>
<reference evidence="1 2" key="1">
    <citation type="submission" date="2018-04" db="EMBL/GenBank/DDBJ databases">
        <title>Complete genome sequence of Hydrogenophilus thermoluteolus TH-1.</title>
        <authorList>
            <person name="Arai H."/>
        </authorList>
    </citation>
    <scope>NUCLEOTIDE SEQUENCE [LARGE SCALE GENOMIC DNA]</scope>
    <source>
        <strain evidence="1 2">TH-1</strain>
    </source>
</reference>
<proteinExistence type="predicted"/>
<dbReference type="InterPro" id="IPR038084">
    <property type="entry name" value="PduO/GlcC-like_sf"/>
</dbReference>
<evidence type="ECO:0000313" key="2">
    <source>
        <dbReference type="Proteomes" id="UP000262004"/>
    </source>
</evidence>
<evidence type="ECO:0008006" key="3">
    <source>
        <dbReference type="Google" id="ProtNLM"/>
    </source>
</evidence>
<dbReference type="Gene3D" id="3.30.450.150">
    <property type="entry name" value="Haem-degrading domain"/>
    <property type="match status" value="1"/>
</dbReference>
<protein>
    <recommendedName>
        <fullName evidence="3">Adenosylcobalamin biosynthesis, GlcG-related protein</fullName>
    </recommendedName>
</protein>
<dbReference type="AlphaFoldDB" id="A0A2Z6DVL6"/>
<sequence>MERLLRRRVVGIAAAALTGLSFPAWSDEPLTVRVARLSLGTATRIATAALHHCRAQGIQVGVTVVDRNGIVQVALRDTLAPPITLEISRGKAYAAAMFGVPTSALNDRANTPIGRVPGVVMSAGALPVEAGGVFYGAVGVSGAPSGTTDEACAQAGIDAVQADLEMSD</sequence>
<dbReference type="PANTHER" id="PTHR34309:SF10">
    <property type="entry name" value="SLR1406 PROTEIN"/>
    <property type="match status" value="1"/>
</dbReference>
<evidence type="ECO:0000313" key="1">
    <source>
        <dbReference type="EMBL" id="BBD76484.1"/>
    </source>
</evidence>
<dbReference type="KEGG" id="htl:HPTL_0214"/>
<dbReference type="InterPro" id="IPR052517">
    <property type="entry name" value="GlcG_carb_metab_protein"/>
</dbReference>
<dbReference type="RefSeq" id="WP_119334321.1">
    <property type="nucleotide sequence ID" value="NZ_AP018558.1"/>
</dbReference>
<dbReference type="SUPFAM" id="SSF143744">
    <property type="entry name" value="GlcG-like"/>
    <property type="match status" value="1"/>
</dbReference>
<dbReference type="Proteomes" id="UP000262004">
    <property type="component" value="Chromosome"/>
</dbReference>